<dbReference type="GeneID" id="54486852"/>
<dbReference type="RefSeq" id="XP_033596785.1">
    <property type="nucleotide sequence ID" value="XM_033745798.1"/>
</dbReference>
<dbReference type="EMBL" id="ML996581">
    <property type="protein sequence ID" value="KAF2754334.1"/>
    <property type="molecule type" value="Genomic_DNA"/>
</dbReference>
<dbReference type="OrthoDB" id="5945798at2759"/>
<keyword evidence="3" id="KW-1185">Reference proteome</keyword>
<dbReference type="InterPro" id="IPR001214">
    <property type="entry name" value="SET_dom"/>
</dbReference>
<gene>
    <name evidence="2" type="ORF">EJ05DRAFT_489552</name>
</gene>
<dbReference type="Gene3D" id="2.170.270.10">
    <property type="entry name" value="SET domain"/>
    <property type="match status" value="2"/>
</dbReference>
<dbReference type="InterPro" id="IPR050869">
    <property type="entry name" value="H3K4_H4K5_MeTrfase"/>
</dbReference>
<organism evidence="2 3">
    <name type="scientific">Pseudovirgaria hyperparasitica</name>
    <dbReference type="NCBI Taxonomy" id="470096"/>
    <lineage>
        <taxon>Eukaryota</taxon>
        <taxon>Fungi</taxon>
        <taxon>Dikarya</taxon>
        <taxon>Ascomycota</taxon>
        <taxon>Pezizomycotina</taxon>
        <taxon>Dothideomycetes</taxon>
        <taxon>Dothideomycetes incertae sedis</taxon>
        <taxon>Acrospermales</taxon>
        <taxon>Acrospermaceae</taxon>
        <taxon>Pseudovirgaria</taxon>
    </lineage>
</organism>
<dbReference type="PANTHER" id="PTHR12197">
    <property type="entry name" value="HISTONE-LYSINE N-METHYLTRANSFERASE SMYD"/>
    <property type="match status" value="1"/>
</dbReference>
<protein>
    <submittedName>
        <fullName evidence="2">SET domain-containing protein</fullName>
    </submittedName>
</protein>
<dbReference type="CDD" id="cd20071">
    <property type="entry name" value="SET_SMYD"/>
    <property type="match status" value="1"/>
</dbReference>
<dbReference type="Proteomes" id="UP000799437">
    <property type="component" value="Unassembled WGS sequence"/>
</dbReference>
<evidence type="ECO:0000313" key="2">
    <source>
        <dbReference type="EMBL" id="KAF2754334.1"/>
    </source>
</evidence>
<dbReference type="InterPro" id="IPR046341">
    <property type="entry name" value="SET_dom_sf"/>
</dbReference>
<name>A0A6A6VXA4_9PEZI</name>
<dbReference type="PROSITE" id="PS50280">
    <property type="entry name" value="SET"/>
    <property type="match status" value="1"/>
</dbReference>
<dbReference type="SUPFAM" id="SSF82199">
    <property type="entry name" value="SET domain"/>
    <property type="match status" value="1"/>
</dbReference>
<dbReference type="Pfam" id="PF00856">
    <property type="entry name" value="SET"/>
    <property type="match status" value="1"/>
</dbReference>
<accession>A0A6A6VXA4</accession>
<dbReference type="Gene3D" id="1.10.220.160">
    <property type="match status" value="1"/>
</dbReference>
<evidence type="ECO:0000313" key="3">
    <source>
        <dbReference type="Proteomes" id="UP000799437"/>
    </source>
</evidence>
<proteinExistence type="predicted"/>
<dbReference type="PANTHER" id="PTHR12197:SF251">
    <property type="entry name" value="EG:BACR7C10.4 PROTEIN"/>
    <property type="match status" value="1"/>
</dbReference>
<dbReference type="AlphaFoldDB" id="A0A6A6VXA4"/>
<dbReference type="Gene3D" id="6.10.140.2220">
    <property type="match status" value="2"/>
</dbReference>
<evidence type="ECO:0000259" key="1">
    <source>
        <dbReference type="PROSITE" id="PS50280"/>
    </source>
</evidence>
<sequence>MASNIYAYVTKSPTSGNGLFAKKEVGGGELIVKLARPMIAALDYSRLEDTCANCYASKTASSIRNREYGKAGEQFFKLSACTGCKVVKYCGKVRDKRRVRFSIHGLTDRTKKCQSRAWKRHHKVNCKLFNRIPTRLLSNAVRAILQIRAMEALGTLEEHWHAFAGLESHAEQFSGQHRKYWNETEQVLSLLDQFTQEEMQIRGMAKQDLHGRVLTNSLTLVTAVFDPIGICLDPLVAASNHSCEPNAAIVMDGPELSMRSLRRIAKDEEIFIAYVDTTNPFSYRQQELSSRYFFDCSCRKCRTGSELEMEKDRNKAAVQAAGLEKLKQAKKAGAAEAVTKLEDGLKMCFECGAIGLTEQPYAALRHSLMVNLISSGKYDVGFMQGIKMYCHVEPGIFDESFHPVRVARNWVLLRLICALLADYRYREYMSELMARSGVDFAIVVYHMFQDVVDAVDKSHGRESSLAKSIGEEFEATLDTLDARDAGMKAAYSAARAAQFSKLEQLANTVEM</sequence>
<dbReference type="GO" id="GO:0005634">
    <property type="term" value="C:nucleus"/>
    <property type="evidence" value="ECO:0007669"/>
    <property type="project" value="TreeGrafter"/>
</dbReference>
<feature type="domain" description="SET" evidence="1">
    <location>
        <begin position="3"/>
        <end position="275"/>
    </location>
</feature>
<reference evidence="2" key="1">
    <citation type="journal article" date="2020" name="Stud. Mycol.">
        <title>101 Dothideomycetes genomes: a test case for predicting lifestyles and emergence of pathogens.</title>
        <authorList>
            <person name="Haridas S."/>
            <person name="Albert R."/>
            <person name="Binder M."/>
            <person name="Bloem J."/>
            <person name="Labutti K."/>
            <person name="Salamov A."/>
            <person name="Andreopoulos B."/>
            <person name="Baker S."/>
            <person name="Barry K."/>
            <person name="Bills G."/>
            <person name="Bluhm B."/>
            <person name="Cannon C."/>
            <person name="Castanera R."/>
            <person name="Culley D."/>
            <person name="Daum C."/>
            <person name="Ezra D."/>
            <person name="Gonzalez J."/>
            <person name="Henrissat B."/>
            <person name="Kuo A."/>
            <person name="Liang C."/>
            <person name="Lipzen A."/>
            <person name="Lutzoni F."/>
            <person name="Magnuson J."/>
            <person name="Mondo S."/>
            <person name="Nolan M."/>
            <person name="Ohm R."/>
            <person name="Pangilinan J."/>
            <person name="Park H.-J."/>
            <person name="Ramirez L."/>
            <person name="Alfaro M."/>
            <person name="Sun H."/>
            <person name="Tritt A."/>
            <person name="Yoshinaga Y."/>
            <person name="Zwiers L.-H."/>
            <person name="Turgeon B."/>
            <person name="Goodwin S."/>
            <person name="Spatafora J."/>
            <person name="Crous P."/>
            <person name="Grigoriev I."/>
        </authorList>
    </citation>
    <scope>NUCLEOTIDE SEQUENCE</scope>
    <source>
        <strain evidence="2">CBS 121739</strain>
    </source>
</reference>